<dbReference type="PANTHER" id="PTHR13084:SF5">
    <property type="entry name" value="SODIUM_POTASSIUM-TRANSPORTING ATPASE SUBUNIT BETA-1-INTERACTING PROTEIN 4"/>
    <property type="match status" value="1"/>
</dbReference>
<dbReference type="RefSeq" id="XP_021533505.1">
    <property type="nucleotide sequence ID" value="XM_021677830.1"/>
</dbReference>
<dbReference type="GeneID" id="110569869"/>
<dbReference type="Proteomes" id="UP000248481">
    <property type="component" value="Chromosome 10"/>
</dbReference>
<dbReference type="InParanoid" id="A0A2Y9G5R2"/>
<comment type="caution">
    <text evidence="7">Lacks conserved residue(s) required for the propagation of feature annotation.</text>
</comment>
<dbReference type="Pfam" id="PF05640">
    <property type="entry name" value="NKAIN"/>
    <property type="match status" value="1"/>
</dbReference>
<name>A0A2Y9G5R2_NEOSC</name>
<keyword evidence="6 7" id="KW-0472">Membrane</keyword>
<evidence type="ECO:0000256" key="5">
    <source>
        <dbReference type="ARBA" id="ARBA00022989"/>
    </source>
</evidence>
<keyword evidence="5 7" id="KW-1133">Transmembrane helix</keyword>
<evidence type="ECO:0000313" key="8">
    <source>
        <dbReference type="Proteomes" id="UP000248481"/>
    </source>
</evidence>
<dbReference type="PANTHER" id="PTHR13084">
    <property type="entry name" value="T-CELL LYMPHOMA BREAKPOINT-ASSOCIATED TARGET 1-RELATED"/>
    <property type="match status" value="1"/>
</dbReference>
<evidence type="ECO:0000313" key="9">
    <source>
        <dbReference type="RefSeq" id="XP_021533505.1"/>
    </source>
</evidence>
<reference evidence="9" key="1">
    <citation type="submission" date="2025-08" db="UniProtKB">
        <authorList>
            <consortium name="RefSeq"/>
        </authorList>
    </citation>
    <scope>IDENTIFICATION</scope>
    <source>
        <tissue evidence="9">Blood</tissue>
    </source>
</reference>
<dbReference type="AlphaFoldDB" id="A0A2Y9G5R2"/>
<keyword evidence="4 7" id="KW-0812">Transmembrane</keyword>
<evidence type="ECO:0000256" key="2">
    <source>
        <dbReference type="ARBA" id="ARBA00006364"/>
    </source>
</evidence>
<evidence type="ECO:0000256" key="4">
    <source>
        <dbReference type="ARBA" id="ARBA00022692"/>
    </source>
</evidence>
<dbReference type="CTD" id="128414"/>
<dbReference type="GO" id="GO:0005886">
    <property type="term" value="C:plasma membrane"/>
    <property type="evidence" value="ECO:0007669"/>
    <property type="project" value="UniProtKB-SubCell"/>
</dbReference>
<proteinExistence type="inferred from homology"/>
<feature type="transmembrane region" description="Helical" evidence="7">
    <location>
        <begin position="119"/>
        <end position="142"/>
    </location>
</feature>
<keyword evidence="8" id="KW-1185">Reference proteome</keyword>
<organism evidence="8 9">
    <name type="scientific">Neomonachus schauinslandi</name>
    <name type="common">Hawaiian monk seal</name>
    <name type="synonym">Monachus schauinslandi</name>
    <dbReference type="NCBI Taxonomy" id="29088"/>
    <lineage>
        <taxon>Eukaryota</taxon>
        <taxon>Metazoa</taxon>
        <taxon>Chordata</taxon>
        <taxon>Craniata</taxon>
        <taxon>Vertebrata</taxon>
        <taxon>Euteleostomi</taxon>
        <taxon>Mammalia</taxon>
        <taxon>Eutheria</taxon>
        <taxon>Laurasiatheria</taxon>
        <taxon>Carnivora</taxon>
        <taxon>Caniformia</taxon>
        <taxon>Pinnipedia</taxon>
        <taxon>Phocidae</taxon>
        <taxon>Monachinae</taxon>
        <taxon>Monachini</taxon>
        <taxon>Neomonachus</taxon>
    </lineage>
</organism>
<dbReference type="InterPro" id="IPR008516">
    <property type="entry name" value="Na/K-Atpase_Interacting"/>
</dbReference>
<protein>
    <recommendedName>
        <fullName evidence="7">Sodium/potassium-transporting ATPase subunit beta-1-interacting protein</fullName>
        <shortName evidence="7">Na(+)/K(+)-transporting ATPase subunit beta-1-interacting protein</shortName>
    </recommendedName>
</protein>
<evidence type="ECO:0000256" key="1">
    <source>
        <dbReference type="ARBA" id="ARBA00004651"/>
    </source>
</evidence>
<comment type="subcellular location">
    <subcellularLocation>
        <location evidence="1 7">Cell membrane</location>
        <topology evidence="1 7">Multi-pass membrane protein</topology>
    </subcellularLocation>
</comment>
<accession>A0A2Y9G5R2</accession>
<evidence type="ECO:0000256" key="6">
    <source>
        <dbReference type="ARBA" id="ARBA00023136"/>
    </source>
</evidence>
<dbReference type="KEGG" id="nsu:110569869"/>
<gene>
    <name evidence="9" type="primary">NKAIN4</name>
</gene>
<comment type="similarity">
    <text evidence="2 7">Belongs to the NKAIN family.</text>
</comment>
<keyword evidence="3 7" id="KW-1003">Cell membrane</keyword>
<dbReference type="GO" id="GO:0002028">
    <property type="term" value="P:regulation of sodium ion transport"/>
    <property type="evidence" value="ECO:0007669"/>
    <property type="project" value="UniProtKB-UniRule"/>
</dbReference>
<sequence>MMAQILEPDIAERNDEVPKEIRVHMLWVQELQAWTAPAVSGQGGSRLAEAASRDGADPTGCCPGRCALIFLCTFQLVTALERQVFDFLGYQWAPILATFVHIVMVILELLGTIQYWPCYIVVYALGVAIWVTWNVFIICFYLEVGGLSKDSELLTFSLSRHWPWWCEHGPGCLREEPEAGLGPPDGPALGPGVGCVEHGYAEALHGALQILLVLVGFVYDCYMVSIFTEEEDSFDFTGGSDPFPLHHVNEKPSDLLFKQVYLYVWPAEPAPGWA</sequence>
<feature type="transmembrane region" description="Helical" evidence="7">
    <location>
        <begin position="92"/>
        <end position="113"/>
    </location>
</feature>
<evidence type="ECO:0000256" key="7">
    <source>
        <dbReference type="RuleBase" id="RU368041"/>
    </source>
</evidence>
<evidence type="ECO:0000256" key="3">
    <source>
        <dbReference type="ARBA" id="ARBA00022475"/>
    </source>
</evidence>